<organism evidence="1 2">
    <name type="scientific">Oikeobacillus pervagus</name>
    <dbReference type="NCBI Taxonomy" id="1325931"/>
    <lineage>
        <taxon>Bacteria</taxon>
        <taxon>Bacillati</taxon>
        <taxon>Bacillota</taxon>
        <taxon>Bacilli</taxon>
        <taxon>Bacillales</taxon>
        <taxon>Bacillaceae</taxon>
        <taxon>Oikeobacillus</taxon>
    </lineage>
</organism>
<evidence type="ECO:0000313" key="2">
    <source>
        <dbReference type="Proteomes" id="UP001237207"/>
    </source>
</evidence>
<sequence>MQKQEIHQYLEHYFTANQCDIVENGGCYLTVQLSARMDKELMNRPFYWHYIEKTGGSPAPMKVTFITDQQQISDSIKGEIIHYGSPRLHQIFQSTKKLSRYIRLYETRQQQDQQRQLPLHPWLCLNLKISFQADRKRDQFRSLGLNLIHGQVVENFHDYVLSKELTPKIPDLSFTLIPMIKPLSGILRLEKYLRNEFSAQSHGWAEEAMKRWKDDLTLLDHFYEDQEEKPESYYTEKQALKEQYEPKISVHIINGGIFYLKVAKI</sequence>
<reference evidence="1" key="1">
    <citation type="submission" date="2023-07" db="EMBL/GenBank/DDBJ databases">
        <title>Genomic Encyclopedia of Type Strains, Phase IV (KMG-IV): sequencing the most valuable type-strain genomes for metagenomic binning, comparative biology and taxonomic classification.</title>
        <authorList>
            <person name="Goeker M."/>
        </authorList>
    </citation>
    <scope>NUCLEOTIDE SEQUENCE</scope>
    <source>
        <strain evidence="1">DSM 23947</strain>
    </source>
</reference>
<dbReference type="RefSeq" id="WP_307255847.1">
    <property type="nucleotide sequence ID" value="NZ_JAUSUC010000002.1"/>
</dbReference>
<evidence type="ECO:0000313" key="1">
    <source>
        <dbReference type="EMBL" id="MDQ0213851.1"/>
    </source>
</evidence>
<protein>
    <recommendedName>
        <fullName evidence="3">YqhG</fullName>
    </recommendedName>
</protein>
<name>A0AAJ1SYW8_9BACI</name>
<evidence type="ECO:0008006" key="3">
    <source>
        <dbReference type="Google" id="ProtNLM"/>
    </source>
</evidence>
<gene>
    <name evidence="1" type="ORF">J2S13_000245</name>
</gene>
<comment type="caution">
    <text evidence="1">The sequence shown here is derived from an EMBL/GenBank/DDBJ whole genome shotgun (WGS) entry which is preliminary data.</text>
</comment>
<dbReference type="EMBL" id="JAUSUC010000002">
    <property type="protein sequence ID" value="MDQ0213851.1"/>
    <property type="molecule type" value="Genomic_DNA"/>
</dbReference>
<dbReference type="InterPro" id="IPR024562">
    <property type="entry name" value="YqhG"/>
</dbReference>
<dbReference type="Pfam" id="PF11079">
    <property type="entry name" value="YqhG"/>
    <property type="match status" value="1"/>
</dbReference>
<proteinExistence type="predicted"/>
<keyword evidence="2" id="KW-1185">Reference proteome</keyword>
<accession>A0AAJ1SYW8</accession>
<dbReference type="Proteomes" id="UP001237207">
    <property type="component" value="Unassembled WGS sequence"/>
</dbReference>
<dbReference type="AlphaFoldDB" id="A0AAJ1SYW8"/>